<organism evidence="1 2">
    <name type="scientific">Georgenia satyanarayanai</name>
    <dbReference type="NCBI Taxonomy" id="860221"/>
    <lineage>
        <taxon>Bacteria</taxon>
        <taxon>Bacillati</taxon>
        <taxon>Actinomycetota</taxon>
        <taxon>Actinomycetes</taxon>
        <taxon>Micrococcales</taxon>
        <taxon>Bogoriellaceae</taxon>
        <taxon>Georgenia</taxon>
    </lineage>
</organism>
<dbReference type="AlphaFoldDB" id="A0A2Y9AJY8"/>
<gene>
    <name evidence="1" type="ORF">SAMN05216184_110112</name>
</gene>
<evidence type="ECO:0000313" key="1">
    <source>
        <dbReference type="EMBL" id="SSA44821.1"/>
    </source>
</evidence>
<sequence>MTILVLDTNALRRGHFSAKTLQRWIDAVGEDARIVVPEVVIWEWAEHAATAYATLQSQLQEFIVDPGLYEHPDLADQLPTASLTERITAMIPESVEVWSPPNSFWRQSVMDQVLQVGAGERKQGVKTGAADSVVLACVEHMVASRRNAEAVVLATNDSRLRFNCGQRFGDEVLTAKGTADLLEQLNAFVPAEQELFEGTEDALRAAVEDESTGIGAALATFDMGFQIHTTESASGEGRAPVRDLARLGPIEIVELHGLRVTGAEAAERVGLADVRVFADIHMTRLELRGPSAGSAEWVTTFDDFVPHGFVDLTVAVAWDRFWKVLSVSPTGPAVIVFDSAEYDELDDVPPFHTGESLRVARGSDVRDRRG</sequence>
<name>A0A2Y9AJY8_9MICO</name>
<protein>
    <submittedName>
        <fullName evidence="1">Uncharacterized protein</fullName>
    </submittedName>
</protein>
<reference evidence="1 2" key="1">
    <citation type="submission" date="2016-10" db="EMBL/GenBank/DDBJ databases">
        <authorList>
            <person name="Cai Z."/>
        </authorList>
    </citation>
    <scope>NUCLEOTIDE SEQUENCE [LARGE SCALE GENOMIC DNA]</scope>
    <source>
        <strain evidence="1 2">CGMCC 1.10826</strain>
    </source>
</reference>
<accession>A0A2Y9AJY8</accession>
<dbReference type="OrthoDB" id="5137961at2"/>
<keyword evidence="2" id="KW-1185">Reference proteome</keyword>
<dbReference type="EMBL" id="UETB01000010">
    <property type="protein sequence ID" value="SSA44821.1"/>
    <property type="molecule type" value="Genomic_DNA"/>
</dbReference>
<dbReference type="RefSeq" id="WP_110853085.1">
    <property type="nucleotide sequence ID" value="NZ_QKLZ01000010.1"/>
</dbReference>
<dbReference type="Proteomes" id="UP000250222">
    <property type="component" value="Unassembled WGS sequence"/>
</dbReference>
<evidence type="ECO:0000313" key="2">
    <source>
        <dbReference type="Proteomes" id="UP000250222"/>
    </source>
</evidence>
<proteinExistence type="predicted"/>